<organism evidence="2 3">
    <name type="scientific">Sphingomonas paucimobilis NBRC 13935</name>
    <dbReference type="NCBI Taxonomy" id="1219050"/>
    <lineage>
        <taxon>Bacteria</taxon>
        <taxon>Pseudomonadati</taxon>
        <taxon>Pseudomonadota</taxon>
        <taxon>Alphaproteobacteria</taxon>
        <taxon>Sphingomonadales</taxon>
        <taxon>Sphingomonadaceae</taxon>
        <taxon>Sphingomonas</taxon>
    </lineage>
</organism>
<sequence>MRVLIELFYIVLGLVAAVVMTLAAAWAYPLAKTEIWWCGAAAMVATLMMGIGPLHRARIADRMARRHAEQ</sequence>
<gene>
    <name evidence="2" type="ORF">SP6_07_00500</name>
</gene>
<keyword evidence="3" id="KW-1185">Reference proteome</keyword>
<dbReference type="Proteomes" id="UP000032025">
    <property type="component" value="Unassembled WGS sequence"/>
</dbReference>
<evidence type="ECO:0000313" key="2">
    <source>
        <dbReference type="EMBL" id="GAN12264.1"/>
    </source>
</evidence>
<feature type="transmembrane region" description="Helical" evidence="1">
    <location>
        <begin position="34"/>
        <end position="55"/>
    </location>
</feature>
<dbReference type="EMBL" id="BBJS01000007">
    <property type="protein sequence ID" value="GAN12264.1"/>
    <property type="molecule type" value="Genomic_DNA"/>
</dbReference>
<dbReference type="RefSeq" id="WP_007405476.1">
    <property type="nucleotide sequence ID" value="NZ_BBJS01000007.1"/>
</dbReference>
<keyword evidence="1" id="KW-1133">Transmembrane helix</keyword>
<feature type="transmembrane region" description="Helical" evidence="1">
    <location>
        <begin position="7"/>
        <end position="28"/>
    </location>
</feature>
<accession>A0A0C9MYB3</accession>
<dbReference type="GeneID" id="78526562"/>
<keyword evidence="1" id="KW-0812">Transmembrane</keyword>
<protein>
    <submittedName>
        <fullName evidence="2">DNA, contig: SP607</fullName>
    </submittedName>
</protein>
<name>A0A0C9MYB3_SPHPI</name>
<comment type="caution">
    <text evidence="2">The sequence shown here is derived from an EMBL/GenBank/DDBJ whole genome shotgun (WGS) entry which is preliminary data.</text>
</comment>
<keyword evidence="1" id="KW-0472">Membrane</keyword>
<reference evidence="2 3" key="1">
    <citation type="submission" date="2014-08" db="EMBL/GenBank/DDBJ databases">
        <title>Whole genome shotgun sequence of Sphingomonas paucimobilis NBRC 13935.</title>
        <authorList>
            <person name="Hosoyama A."/>
            <person name="Hashimoto M."/>
            <person name="Hosoyama Y."/>
            <person name="Noguchi M."/>
            <person name="Uohara A."/>
            <person name="Ohji S."/>
            <person name="Katano-Makiyama Y."/>
            <person name="Ichikawa N."/>
            <person name="Kimura A."/>
            <person name="Yamazoe A."/>
            <person name="Fujita N."/>
        </authorList>
    </citation>
    <scope>NUCLEOTIDE SEQUENCE [LARGE SCALE GENOMIC DNA]</scope>
    <source>
        <strain evidence="2 3">NBRC 13935</strain>
    </source>
</reference>
<evidence type="ECO:0000313" key="3">
    <source>
        <dbReference type="Proteomes" id="UP000032025"/>
    </source>
</evidence>
<evidence type="ECO:0000256" key="1">
    <source>
        <dbReference type="SAM" id="Phobius"/>
    </source>
</evidence>
<proteinExistence type="predicted"/>
<dbReference type="AlphaFoldDB" id="A0A0C9MYB3"/>